<dbReference type="SUPFAM" id="SSF52540">
    <property type="entry name" value="P-loop containing nucleoside triphosphate hydrolases"/>
    <property type="match status" value="1"/>
</dbReference>
<dbReference type="InterPro" id="IPR027417">
    <property type="entry name" value="P-loop_NTPase"/>
</dbReference>
<organism evidence="2">
    <name type="scientific">Mycobacterium sp. (strain MCS)</name>
    <dbReference type="NCBI Taxonomy" id="164756"/>
    <lineage>
        <taxon>Bacteria</taxon>
        <taxon>Bacillati</taxon>
        <taxon>Actinomycetota</taxon>
        <taxon>Actinomycetes</taxon>
        <taxon>Mycobacteriales</taxon>
        <taxon>Mycobacteriaceae</taxon>
        <taxon>Mycobacterium</taxon>
    </lineage>
</organism>
<evidence type="ECO:0000313" key="2">
    <source>
        <dbReference type="EMBL" id="ABG11675.1"/>
    </source>
</evidence>
<evidence type="ECO:0000256" key="1">
    <source>
        <dbReference type="SAM" id="MobiDB-lite"/>
    </source>
</evidence>
<feature type="region of interest" description="Disordered" evidence="1">
    <location>
        <begin position="1"/>
        <end position="21"/>
    </location>
</feature>
<dbReference type="Gene3D" id="3.40.50.300">
    <property type="entry name" value="P-loop containing nucleotide triphosphate hydrolases"/>
    <property type="match status" value="1"/>
</dbReference>
<geneLocation type="plasmid" evidence="2">
    <name>Plasmid1</name>
</geneLocation>
<feature type="compositionally biased region" description="Polar residues" evidence="1">
    <location>
        <begin position="1"/>
        <end position="11"/>
    </location>
</feature>
<protein>
    <recommendedName>
        <fullName evidence="3">ATPase AAA-type core domain-containing protein</fullName>
    </recommendedName>
</protein>
<gene>
    <name evidence="2" type="ordered locus">Mmcs_5575</name>
</gene>
<evidence type="ECO:0008006" key="3">
    <source>
        <dbReference type="Google" id="ProtNLM"/>
    </source>
</evidence>
<name>A0A5Q5BT92_MYCSS</name>
<proteinExistence type="predicted"/>
<keyword evidence="2" id="KW-0614">Plasmid</keyword>
<dbReference type="KEGG" id="mmc:Mmcs_5575"/>
<accession>A0A5Q5BT92</accession>
<dbReference type="AlphaFoldDB" id="A0A5Q5BT92"/>
<reference evidence="2" key="1">
    <citation type="submission" date="2006-06" db="EMBL/GenBank/DDBJ databases">
        <title>Complete sequence of plasmid of Mycobacterium sp. MCS.</title>
        <authorList>
            <consortium name="US DOE Joint Genome Institute"/>
            <person name="Copeland A."/>
            <person name="Lucas S."/>
            <person name="Lapidus A."/>
            <person name="Barry K."/>
            <person name="Detter J.C."/>
            <person name="Glavina del Rio T."/>
            <person name="Hammon N."/>
            <person name="Israni S."/>
            <person name="Dalin E."/>
            <person name="Tice H."/>
            <person name="Pitluck S."/>
            <person name="Martinez M."/>
            <person name="Schmutz J."/>
            <person name="Larimer F."/>
            <person name="Land M."/>
            <person name="Hauser L."/>
            <person name="Kyrpides N."/>
            <person name="Kim E."/>
            <person name="Miller C.D."/>
            <person name="Hughes J.E."/>
            <person name="Anderson A.J."/>
            <person name="Sims R.C."/>
            <person name="Richardson P."/>
        </authorList>
    </citation>
    <scope>NUCLEOTIDE SEQUENCE [LARGE SCALE GENOMIC DNA]</scope>
    <source>
        <strain evidence="2">MCS</strain>
        <plasmid evidence="2">Plasmid1</plasmid>
    </source>
</reference>
<sequence length="145" mass="15941">MAHPNTVNDTPGTVVPDLRNPTTPGDLPLVLALFYLVVDRRTTPLLLDQPEENLDNETIASKLVPAIHEAAGRRQTLVVTHNANLAIVGDADQIVHCQMHDRRFTVSSGSIAELDVAKFALNVLEGTKPAFDNRRHKYEAFPELA</sequence>
<dbReference type="EMBL" id="CP000385">
    <property type="protein sequence ID" value="ABG11675.1"/>
    <property type="molecule type" value="Genomic_DNA"/>
</dbReference>